<evidence type="ECO:0000256" key="1">
    <source>
        <dbReference type="ARBA" id="ARBA00006734"/>
    </source>
</evidence>
<accession>A0ABN8B7K8</accession>
<dbReference type="PANTHER" id="PTHR11129:SF2">
    <property type="entry name" value="GERANYLGERANYL TRANSFERASE TYPE-2 SUBUNIT ALPHA"/>
    <property type="match status" value="1"/>
</dbReference>
<dbReference type="Proteomes" id="UP001153292">
    <property type="component" value="Chromosome 3"/>
</dbReference>
<dbReference type="EMBL" id="OU963896">
    <property type="protein sequence ID" value="CAH0404843.1"/>
    <property type="molecule type" value="Genomic_DNA"/>
</dbReference>
<name>A0ABN8B7K8_CHISP</name>
<evidence type="ECO:0000256" key="6">
    <source>
        <dbReference type="RuleBase" id="RU367120"/>
    </source>
</evidence>
<dbReference type="SUPFAM" id="SSF48439">
    <property type="entry name" value="Protein prenylyltransferase"/>
    <property type="match status" value="1"/>
</dbReference>
<dbReference type="PANTHER" id="PTHR11129">
    <property type="entry name" value="PROTEIN FARNESYLTRANSFERASE ALPHA SUBUNIT/RAB GERANYLGERANYL TRANSFERASE ALPHA SUBUNIT"/>
    <property type="match status" value="1"/>
</dbReference>
<keyword evidence="2 6" id="KW-0637">Prenyltransferase</keyword>
<dbReference type="Gene3D" id="2.60.40.1130">
    <property type="entry name" value="Rab geranylgeranyltransferase alpha-subunit, insert domain"/>
    <property type="match status" value="1"/>
</dbReference>
<reference evidence="7" key="1">
    <citation type="submission" date="2021-12" db="EMBL/GenBank/DDBJ databases">
        <authorList>
            <person name="King R."/>
        </authorList>
    </citation>
    <scope>NUCLEOTIDE SEQUENCE</scope>
</reference>
<comment type="function">
    <text evidence="6">Catalyzes the transfer of a geranyl-geranyl moiety from geranyl-geranyl pyrophosphate to cysteines occuring in specific C-terminal amino acid sequences.</text>
</comment>
<comment type="similarity">
    <text evidence="1 6">Belongs to the protein prenyltransferase subunit alpha family.</text>
</comment>
<dbReference type="Pfam" id="PF01239">
    <property type="entry name" value="PPTA"/>
    <property type="match status" value="5"/>
</dbReference>
<protein>
    <recommendedName>
        <fullName evidence="6">Geranylgeranyl transferase type-2 subunit alpha</fullName>
        <ecNumber evidence="6">2.5.1.60</ecNumber>
    </recommendedName>
    <alternativeName>
        <fullName evidence="6">Geranylgeranyl transferase type II subunit alpha</fullName>
    </alternativeName>
</protein>
<dbReference type="PROSITE" id="PS51147">
    <property type="entry name" value="PFTA"/>
    <property type="match status" value="4"/>
</dbReference>
<keyword evidence="3 6" id="KW-0808">Transferase</keyword>
<keyword evidence="8" id="KW-1185">Reference proteome</keyword>
<evidence type="ECO:0000313" key="8">
    <source>
        <dbReference type="Proteomes" id="UP001153292"/>
    </source>
</evidence>
<keyword evidence="4" id="KW-0677">Repeat</keyword>
<evidence type="ECO:0000256" key="3">
    <source>
        <dbReference type="ARBA" id="ARBA00022679"/>
    </source>
</evidence>
<comment type="catalytic activity">
    <reaction evidence="5 6">
        <text>geranylgeranyl diphosphate + L-cysteinyl-[protein] = S-geranylgeranyl-L-cysteinyl-[protein] + diphosphate</text>
        <dbReference type="Rhea" id="RHEA:21240"/>
        <dbReference type="Rhea" id="RHEA-COMP:10131"/>
        <dbReference type="Rhea" id="RHEA-COMP:11537"/>
        <dbReference type="ChEBI" id="CHEBI:29950"/>
        <dbReference type="ChEBI" id="CHEBI:33019"/>
        <dbReference type="ChEBI" id="CHEBI:57533"/>
        <dbReference type="ChEBI" id="CHEBI:86021"/>
        <dbReference type="EC" id="2.5.1.60"/>
    </reaction>
</comment>
<evidence type="ECO:0000256" key="2">
    <source>
        <dbReference type="ARBA" id="ARBA00022602"/>
    </source>
</evidence>
<proteinExistence type="inferred from homology"/>
<gene>
    <name evidence="7" type="ORF">CHILSU_LOCUS8190</name>
</gene>
<dbReference type="EC" id="2.5.1.60" evidence="6"/>
<evidence type="ECO:0000256" key="4">
    <source>
        <dbReference type="ARBA" id="ARBA00022737"/>
    </source>
</evidence>
<evidence type="ECO:0000256" key="5">
    <source>
        <dbReference type="ARBA" id="ARBA00047658"/>
    </source>
</evidence>
<organism evidence="7 8">
    <name type="scientific">Chilo suppressalis</name>
    <name type="common">Asiatic rice borer moth</name>
    <dbReference type="NCBI Taxonomy" id="168631"/>
    <lineage>
        <taxon>Eukaryota</taxon>
        <taxon>Metazoa</taxon>
        <taxon>Ecdysozoa</taxon>
        <taxon>Arthropoda</taxon>
        <taxon>Hexapoda</taxon>
        <taxon>Insecta</taxon>
        <taxon>Pterygota</taxon>
        <taxon>Neoptera</taxon>
        <taxon>Endopterygota</taxon>
        <taxon>Lepidoptera</taxon>
        <taxon>Glossata</taxon>
        <taxon>Ditrysia</taxon>
        <taxon>Pyraloidea</taxon>
        <taxon>Crambidae</taxon>
        <taxon>Crambinae</taxon>
        <taxon>Chilo</taxon>
    </lineage>
</organism>
<dbReference type="Gene3D" id="1.25.40.120">
    <property type="entry name" value="Protein prenylyltransferase"/>
    <property type="match status" value="1"/>
</dbReference>
<evidence type="ECO:0000313" key="7">
    <source>
        <dbReference type="EMBL" id="CAH0404843.1"/>
    </source>
</evidence>
<dbReference type="InterPro" id="IPR002088">
    <property type="entry name" value="Prenyl_trans_a"/>
</dbReference>
<sequence length="542" mass="64079">MHGRVKVRTSEEEKARKEKERQEKLKIFKNVMQKIQFKRNEGELDQELLELTGNVLTSNPDIYTLWNIRREIIIIYKKDVKMKENMSKLYDSELQLTEYCLKINPKSYGSWHQREWVLTMRPDPDWKTELSLCNKYLKLDERNFHTWDYRRFVINQCQPALKEEFDFTTEKLFDNFSNYSAWHYRSKMLVKLYPDVEGGRPIEDSHHKHELKMVQSAAFTDPDDTSAWFYQRWLLGAVKNSVDLVVSSVTTSKSFLTFSQYVSKEFVKSKVQIFINKTLVTPDWSSCTGNHYDKLWLFKHNVSIEAGMDIKVEFDKENGQKQIVSCVPAETLTYVGKGNINFQKYYSEPVLKELKDQLESCRQLLAMEPDNKWTLLTTTIFLNCIDAKLYHNEVIDNLKTLQSIDKLRTGYYEDLKTRWCIENQLYRDYESNDLVYRVSFDDKITCLPHLQYYSHCEKVDLTNQNLTTKVLPSLILLQNCKVGDKGVRQARCECRSFVLCLHPYSRLPVFALYDTLCSLLICDLLTNFAFFTDFECDYDLVL</sequence>